<dbReference type="Gene3D" id="3.40.190.10">
    <property type="entry name" value="Periplasmic binding protein-like II"/>
    <property type="match status" value="1"/>
</dbReference>
<sequence>MKRKIGILLVGLVFMLAAFVGCTSETNQEATGETNGEVAAGVEYPTKNIQIIVPYSAGGGGDTVARILSDALSQELGRQINVVNREGAGGEIGIAEMARSNPDGYTLGVFGYPDNFVLEHTRDTDFTFESFEYLAAFDDMPMGIFAGPDSPFQSTDDLVEFGTANPGALTIGESGALGLLHVLAFSDHLGIETAPVTFSGGGELMNSLLGKHVDLVSTSSMSHDPITDAGGHPIGFAAAERMAMFPEVPTFKESGYDLEMGVSRVIVAPAGLPEEIKEVLTAALDKIGNDPELKARFETAALPYRYLGSEDVSEFLTRSNNTLKPVIERNIERFK</sequence>
<proteinExistence type="inferred from homology"/>
<dbReference type="AlphaFoldDB" id="A6TMQ4"/>
<evidence type="ECO:0000313" key="3">
    <source>
        <dbReference type="EMBL" id="ABR47472.1"/>
    </source>
</evidence>
<dbReference type="STRING" id="293826.Amet_1266"/>
<dbReference type="RefSeq" id="WP_012062513.1">
    <property type="nucleotide sequence ID" value="NC_009633.1"/>
</dbReference>
<feature type="signal peptide" evidence="2">
    <location>
        <begin position="1"/>
        <end position="20"/>
    </location>
</feature>
<evidence type="ECO:0000256" key="1">
    <source>
        <dbReference type="ARBA" id="ARBA00006987"/>
    </source>
</evidence>
<dbReference type="PIRSF" id="PIRSF017082">
    <property type="entry name" value="YflP"/>
    <property type="match status" value="1"/>
</dbReference>
<dbReference type="Gene3D" id="3.40.190.150">
    <property type="entry name" value="Bordetella uptake gene, domain 1"/>
    <property type="match status" value="1"/>
</dbReference>
<keyword evidence="4" id="KW-1185">Reference proteome</keyword>
<name>A6TMQ4_ALKMQ</name>
<dbReference type="OrthoDB" id="8881899at2"/>
<dbReference type="PROSITE" id="PS51257">
    <property type="entry name" value="PROKAR_LIPOPROTEIN"/>
    <property type="match status" value="1"/>
</dbReference>
<reference evidence="4" key="1">
    <citation type="journal article" date="2016" name="Genome Announc.">
        <title>Complete genome sequence of Alkaliphilus metalliredigens strain QYMF, an alkaliphilic and metal-reducing bacterium isolated from borax-contaminated leachate ponds.</title>
        <authorList>
            <person name="Hwang C."/>
            <person name="Copeland A."/>
            <person name="Lucas S."/>
            <person name="Lapidus A."/>
            <person name="Barry K."/>
            <person name="Detter J.C."/>
            <person name="Glavina Del Rio T."/>
            <person name="Hammon N."/>
            <person name="Israni S."/>
            <person name="Dalin E."/>
            <person name="Tice H."/>
            <person name="Pitluck S."/>
            <person name="Chertkov O."/>
            <person name="Brettin T."/>
            <person name="Bruce D."/>
            <person name="Han C."/>
            <person name="Schmutz J."/>
            <person name="Larimer F."/>
            <person name="Land M.L."/>
            <person name="Hauser L."/>
            <person name="Kyrpides N."/>
            <person name="Mikhailova N."/>
            <person name="Ye Q."/>
            <person name="Zhou J."/>
            <person name="Richardson P."/>
            <person name="Fields M.W."/>
        </authorList>
    </citation>
    <scope>NUCLEOTIDE SEQUENCE [LARGE SCALE GENOMIC DNA]</scope>
    <source>
        <strain evidence="4">QYMF</strain>
    </source>
</reference>
<dbReference type="CDD" id="cd07012">
    <property type="entry name" value="PBP2_Bug_TTT"/>
    <property type="match status" value="1"/>
</dbReference>
<dbReference type="eggNOG" id="COG3181">
    <property type="taxonomic scope" value="Bacteria"/>
</dbReference>
<keyword evidence="2" id="KW-0732">Signal</keyword>
<dbReference type="PANTHER" id="PTHR42928:SF5">
    <property type="entry name" value="BLR1237 PROTEIN"/>
    <property type="match status" value="1"/>
</dbReference>
<dbReference type="Proteomes" id="UP000001572">
    <property type="component" value="Chromosome"/>
</dbReference>
<evidence type="ECO:0000313" key="4">
    <source>
        <dbReference type="Proteomes" id="UP000001572"/>
    </source>
</evidence>
<evidence type="ECO:0000256" key="2">
    <source>
        <dbReference type="SAM" id="SignalP"/>
    </source>
</evidence>
<dbReference type="Pfam" id="PF03401">
    <property type="entry name" value="TctC"/>
    <property type="match status" value="1"/>
</dbReference>
<comment type="similarity">
    <text evidence="1">Belongs to the UPF0065 (bug) family.</text>
</comment>
<dbReference type="InterPro" id="IPR005064">
    <property type="entry name" value="BUG"/>
</dbReference>
<dbReference type="EMBL" id="CP000724">
    <property type="protein sequence ID" value="ABR47472.1"/>
    <property type="molecule type" value="Genomic_DNA"/>
</dbReference>
<gene>
    <name evidence="3" type="ordered locus">Amet_1266</name>
</gene>
<dbReference type="PANTHER" id="PTHR42928">
    <property type="entry name" value="TRICARBOXYLATE-BINDING PROTEIN"/>
    <property type="match status" value="1"/>
</dbReference>
<organism evidence="3 4">
    <name type="scientific">Alkaliphilus metalliredigens (strain QYMF)</name>
    <dbReference type="NCBI Taxonomy" id="293826"/>
    <lineage>
        <taxon>Bacteria</taxon>
        <taxon>Bacillati</taxon>
        <taxon>Bacillota</taxon>
        <taxon>Clostridia</taxon>
        <taxon>Peptostreptococcales</taxon>
        <taxon>Natronincolaceae</taxon>
        <taxon>Alkaliphilus</taxon>
    </lineage>
</organism>
<accession>A6TMQ4</accession>
<protein>
    <submittedName>
        <fullName evidence="3">Uncharacterized protein UPF0065</fullName>
    </submittedName>
</protein>
<feature type="chain" id="PRO_5038987212" evidence="2">
    <location>
        <begin position="21"/>
        <end position="335"/>
    </location>
</feature>
<dbReference type="KEGG" id="amt:Amet_1266"/>
<dbReference type="InterPro" id="IPR042100">
    <property type="entry name" value="Bug_dom1"/>
</dbReference>
<dbReference type="HOGENOM" id="CLU_045683_1_1_9"/>